<comment type="caution">
    <text evidence="5">The sequence shown here is derived from an EMBL/GenBank/DDBJ whole genome shotgun (WGS) entry which is preliminary data.</text>
</comment>
<dbReference type="PANTHER" id="PTHR43464">
    <property type="entry name" value="METHYLTRANSFERASE"/>
    <property type="match status" value="1"/>
</dbReference>
<accession>A0A4Q8YER3</accession>
<evidence type="ECO:0000313" key="5">
    <source>
        <dbReference type="EMBL" id="TAX74764.1"/>
    </source>
</evidence>
<feature type="non-terminal residue" evidence="5">
    <location>
        <position position="86"/>
    </location>
</feature>
<evidence type="ECO:0000256" key="2">
    <source>
        <dbReference type="ARBA" id="ARBA00022679"/>
    </source>
</evidence>
<dbReference type="AlphaFoldDB" id="A0A4Q8YER3"/>
<dbReference type="InterPro" id="IPR041698">
    <property type="entry name" value="Methyltransf_25"/>
</dbReference>
<gene>
    <name evidence="5" type="ORF">ELI03_20705</name>
</gene>
<dbReference type="Gene3D" id="3.40.50.150">
    <property type="entry name" value="Vaccinia Virus protein VP39"/>
    <property type="match status" value="1"/>
</dbReference>
<dbReference type="InterPro" id="IPR029063">
    <property type="entry name" value="SAM-dependent_MTases_sf"/>
</dbReference>
<organism evidence="5 6">
    <name type="scientific">Rhizobium leguminosarum</name>
    <dbReference type="NCBI Taxonomy" id="384"/>
    <lineage>
        <taxon>Bacteria</taxon>
        <taxon>Pseudomonadati</taxon>
        <taxon>Pseudomonadota</taxon>
        <taxon>Alphaproteobacteria</taxon>
        <taxon>Hyphomicrobiales</taxon>
        <taxon>Rhizobiaceae</taxon>
        <taxon>Rhizobium/Agrobacterium group</taxon>
        <taxon>Rhizobium</taxon>
    </lineage>
</organism>
<reference evidence="5 6" key="1">
    <citation type="submission" date="2019-02" db="EMBL/GenBank/DDBJ databases">
        <title>The genomic architecture of introgression among sibling species of bacteria.</title>
        <authorList>
            <person name="Cavassim M.I.A."/>
            <person name="Moeskjaer S."/>
            <person name="Moslemi C."/>
            <person name="Fields B."/>
            <person name="Bachmann A."/>
            <person name="Vilhjalmsson B."/>
            <person name="Schierup M.H."/>
            <person name="Young J.P.W."/>
            <person name="Andersen S.U."/>
        </authorList>
    </citation>
    <scope>NUCLEOTIDE SEQUENCE [LARGE SCALE GENOMIC DNA]</scope>
    <source>
        <strain evidence="5 6">SM145A</strain>
    </source>
</reference>
<protein>
    <submittedName>
        <fullName evidence="5">Methyltransferase domain-containing protein</fullName>
    </submittedName>
</protein>
<dbReference type="CDD" id="cd02440">
    <property type="entry name" value="AdoMet_MTases"/>
    <property type="match status" value="1"/>
</dbReference>
<keyword evidence="3" id="KW-0949">S-adenosyl-L-methionine</keyword>
<feature type="domain" description="Methyltransferase" evidence="4">
    <location>
        <begin position="43"/>
        <end position="82"/>
    </location>
</feature>
<name>A0A4Q8YER3_RHILE</name>
<dbReference type="RefSeq" id="WP_130750503.1">
    <property type="nucleotide sequence ID" value="NZ_SIPC01000001.1"/>
</dbReference>
<evidence type="ECO:0000256" key="1">
    <source>
        <dbReference type="ARBA" id="ARBA00022603"/>
    </source>
</evidence>
<evidence type="ECO:0000256" key="3">
    <source>
        <dbReference type="ARBA" id="ARBA00022691"/>
    </source>
</evidence>
<proteinExistence type="predicted"/>
<keyword evidence="1 5" id="KW-0489">Methyltransferase</keyword>
<dbReference type="Pfam" id="PF13649">
    <property type="entry name" value="Methyltransf_25"/>
    <property type="match status" value="1"/>
</dbReference>
<sequence length="86" mass="9312">MEAAELRYSWADPDVYETFIGRWSEHLASPFLTRADIAPGSRVLDVACGTGVLSKALAEAGAHVIGVDASEGYLEGARRRRSHPNI</sequence>
<evidence type="ECO:0000259" key="4">
    <source>
        <dbReference type="Pfam" id="PF13649"/>
    </source>
</evidence>
<dbReference type="EMBL" id="SIPC01000001">
    <property type="protein sequence ID" value="TAX74764.1"/>
    <property type="molecule type" value="Genomic_DNA"/>
</dbReference>
<evidence type="ECO:0000313" key="6">
    <source>
        <dbReference type="Proteomes" id="UP000293652"/>
    </source>
</evidence>
<dbReference type="PANTHER" id="PTHR43464:SF19">
    <property type="entry name" value="UBIQUINONE BIOSYNTHESIS O-METHYLTRANSFERASE, MITOCHONDRIAL"/>
    <property type="match status" value="1"/>
</dbReference>
<dbReference type="Proteomes" id="UP000293652">
    <property type="component" value="Unassembled WGS sequence"/>
</dbReference>
<dbReference type="GO" id="GO:0032259">
    <property type="term" value="P:methylation"/>
    <property type="evidence" value="ECO:0007669"/>
    <property type="project" value="UniProtKB-KW"/>
</dbReference>
<dbReference type="GO" id="GO:0008168">
    <property type="term" value="F:methyltransferase activity"/>
    <property type="evidence" value="ECO:0007669"/>
    <property type="project" value="UniProtKB-KW"/>
</dbReference>
<dbReference type="SUPFAM" id="SSF53335">
    <property type="entry name" value="S-adenosyl-L-methionine-dependent methyltransferases"/>
    <property type="match status" value="1"/>
</dbReference>
<keyword evidence="2 5" id="KW-0808">Transferase</keyword>